<dbReference type="SUPFAM" id="SSF55073">
    <property type="entry name" value="Nucleotide cyclase"/>
    <property type="match status" value="1"/>
</dbReference>
<dbReference type="EMBL" id="AP011177">
    <property type="protein sequence ID" value="BAJ01057.1"/>
    <property type="molecule type" value="Genomic_DNA"/>
</dbReference>
<keyword evidence="2" id="KW-1133">Transmembrane helix</keyword>
<evidence type="ECO:0000256" key="2">
    <source>
        <dbReference type="SAM" id="Phobius"/>
    </source>
</evidence>
<keyword evidence="3" id="KW-0732">Signal</keyword>
<dbReference type="KEGG" id="svo:SVI_1086"/>
<protein>
    <recommendedName>
        <fullName evidence="1">diguanylate cyclase</fullName>
        <ecNumber evidence="1">2.7.7.65</ecNumber>
    </recommendedName>
</protein>
<keyword evidence="6" id="KW-1185">Reference proteome</keyword>
<dbReference type="AlphaFoldDB" id="D4ZHA8"/>
<dbReference type="GO" id="GO:0043709">
    <property type="term" value="P:cell adhesion involved in single-species biofilm formation"/>
    <property type="evidence" value="ECO:0007669"/>
    <property type="project" value="TreeGrafter"/>
</dbReference>
<feature type="domain" description="GGDEF" evidence="4">
    <location>
        <begin position="414"/>
        <end position="543"/>
    </location>
</feature>
<gene>
    <name evidence="5" type="ordered locus">SVI_1086</name>
</gene>
<dbReference type="InterPro" id="IPR043128">
    <property type="entry name" value="Rev_trsase/Diguanyl_cyclase"/>
</dbReference>
<evidence type="ECO:0000259" key="4">
    <source>
        <dbReference type="PROSITE" id="PS50887"/>
    </source>
</evidence>
<evidence type="ECO:0000256" key="1">
    <source>
        <dbReference type="ARBA" id="ARBA00012528"/>
    </source>
</evidence>
<feature type="transmembrane region" description="Helical" evidence="2">
    <location>
        <begin position="193"/>
        <end position="213"/>
    </location>
</feature>
<feature type="transmembrane region" description="Helical" evidence="2">
    <location>
        <begin position="225"/>
        <end position="245"/>
    </location>
</feature>
<dbReference type="eggNOG" id="COG2199">
    <property type="taxonomic scope" value="Bacteria"/>
</dbReference>
<dbReference type="PANTHER" id="PTHR45138:SF24">
    <property type="entry name" value="DIGUANYLATE CYCLASE DGCC-RELATED"/>
    <property type="match status" value="1"/>
</dbReference>
<dbReference type="PANTHER" id="PTHR45138">
    <property type="entry name" value="REGULATORY COMPONENTS OF SENSORY TRANSDUCTION SYSTEM"/>
    <property type="match status" value="1"/>
</dbReference>
<name>D4ZHA8_SHEVD</name>
<feature type="transmembrane region" description="Helical" evidence="2">
    <location>
        <begin position="281"/>
        <end position="302"/>
    </location>
</feature>
<dbReference type="InterPro" id="IPR029787">
    <property type="entry name" value="Nucleotide_cyclase"/>
</dbReference>
<dbReference type="EC" id="2.7.7.65" evidence="1"/>
<dbReference type="STRING" id="637905.SVI_1086"/>
<dbReference type="InterPro" id="IPR000160">
    <property type="entry name" value="GGDEF_dom"/>
</dbReference>
<feature type="transmembrane region" description="Helical" evidence="2">
    <location>
        <begin position="311"/>
        <end position="331"/>
    </location>
</feature>
<dbReference type="Pfam" id="PF07695">
    <property type="entry name" value="7TMR-DISM_7TM"/>
    <property type="match status" value="1"/>
</dbReference>
<dbReference type="InterPro" id="IPR050469">
    <property type="entry name" value="Diguanylate_Cyclase"/>
</dbReference>
<feature type="transmembrane region" description="Helical" evidence="2">
    <location>
        <begin position="257"/>
        <end position="275"/>
    </location>
</feature>
<feature type="chain" id="PRO_5003068220" description="diguanylate cyclase" evidence="3">
    <location>
        <begin position="20"/>
        <end position="555"/>
    </location>
</feature>
<feature type="signal peptide" evidence="3">
    <location>
        <begin position="1"/>
        <end position="19"/>
    </location>
</feature>
<dbReference type="SMART" id="SM00267">
    <property type="entry name" value="GGDEF"/>
    <property type="match status" value="1"/>
</dbReference>
<proteinExistence type="predicted"/>
<dbReference type="GO" id="GO:1902201">
    <property type="term" value="P:negative regulation of bacterial-type flagellum-dependent cell motility"/>
    <property type="evidence" value="ECO:0007669"/>
    <property type="project" value="TreeGrafter"/>
</dbReference>
<keyword evidence="2" id="KW-0472">Membrane</keyword>
<dbReference type="Pfam" id="PF00990">
    <property type="entry name" value="GGDEF"/>
    <property type="match status" value="1"/>
</dbReference>
<evidence type="ECO:0000256" key="3">
    <source>
        <dbReference type="SAM" id="SignalP"/>
    </source>
</evidence>
<organism evidence="5 6">
    <name type="scientific">Shewanella violacea (strain JCM 10179 / CIP 106290 / LMG 19151 / DSS12)</name>
    <dbReference type="NCBI Taxonomy" id="637905"/>
    <lineage>
        <taxon>Bacteria</taxon>
        <taxon>Pseudomonadati</taxon>
        <taxon>Pseudomonadota</taxon>
        <taxon>Gammaproteobacteria</taxon>
        <taxon>Alteromonadales</taxon>
        <taxon>Shewanellaceae</taxon>
        <taxon>Shewanella</taxon>
    </lineage>
</organism>
<dbReference type="HOGENOM" id="CLU_485494_0_0_6"/>
<dbReference type="PROSITE" id="PS50887">
    <property type="entry name" value="GGDEF"/>
    <property type="match status" value="1"/>
</dbReference>
<keyword evidence="2" id="KW-0812">Transmembrane</keyword>
<dbReference type="GO" id="GO:0052621">
    <property type="term" value="F:diguanylate cyclase activity"/>
    <property type="evidence" value="ECO:0007669"/>
    <property type="project" value="UniProtKB-EC"/>
</dbReference>
<dbReference type="GO" id="GO:0005886">
    <property type="term" value="C:plasma membrane"/>
    <property type="evidence" value="ECO:0007669"/>
    <property type="project" value="TreeGrafter"/>
</dbReference>
<dbReference type="CDD" id="cd01949">
    <property type="entry name" value="GGDEF"/>
    <property type="match status" value="1"/>
</dbReference>
<evidence type="ECO:0000313" key="5">
    <source>
        <dbReference type="EMBL" id="BAJ01057.1"/>
    </source>
</evidence>
<dbReference type="RefSeq" id="WP_013050368.1">
    <property type="nucleotide sequence ID" value="NC_014012.1"/>
</dbReference>
<dbReference type="OrthoDB" id="5289013at2"/>
<dbReference type="NCBIfam" id="TIGR00254">
    <property type="entry name" value="GGDEF"/>
    <property type="match status" value="1"/>
</dbReference>
<feature type="transmembrane region" description="Helical" evidence="2">
    <location>
        <begin position="164"/>
        <end position="186"/>
    </location>
</feature>
<dbReference type="InterPro" id="IPR011623">
    <property type="entry name" value="7TMR_DISM_rcpt_extracell_dom1"/>
</dbReference>
<dbReference type="Proteomes" id="UP000002350">
    <property type="component" value="Chromosome"/>
</dbReference>
<dbReference type="Gene3D" id="3.30.70.270">
    <property type="match status" value="1"/>
</dbReference>
<reference evidence="6" key="1">
    <citation type="journal article" date="2010" name="Mol. Biosyst.">
        <title>Complete genome sequence and comparative analysis of Shewanella violacea, a psychrophilic and piezophilic bacterium from deep sea floor sediments.</title>
        <authorList>
            <person name="Aono E."/>
            <person name="Baba T."/>
            <person name="Ara T."/>
            <person name="Nishi T."/>
            <person name="Nakamichi T."/>
            <person name="Inamoto E."/>
            <person name="Toyonaga H."/>
            <person name="Hasegawa M."/>
            <person name="Takai Y."/>
            <person name="Okumura Y."/>
            <person name="Baba M."/>
            <person name="Tomita M."/>
            <person name="Kato C."/>
            <person name="Oshima T."/>
            <person name="Nakasone K."/>
            <person name="Mori H."/>
        </authorList>
    </citation>
    <scope>NUCLEOTIDE SEQUENCE [LARGE SCALE GENOMIC DNA]</scope>
    <source>
        <strain evidence="6">JCM 10179 / CIP 106290 / LMG 19151 / DSS12</strain>
    </source>
</reference>
<accession>D4ZHA8</accession>
<evidence type="ECO:0000313" key="6">
    <source>
        <dbReference type="Proteomes" id="UP000002350"/>
    </source>
</evidence>
<sequence>MIQRTLLLLLILFSQTAVAVTSIDQSFLFHAKAEQKQPSQHADVLPWMATLEKADSISLTGGSYWLVMPTLMYDRETKWVISVRNSIVESLDYWVIGDDGSKQHSHSGYYAPYEFLFDYGREVELNYGVEYWLIVKLESRYFSSVPKVELKPLLEHKKSSDFEAMAVMLCLGGLFFIACYNLLIFFSIKDRAFLYYGLYVLAYFFGWAVTFHIPAHMWNYHNLEIHHLFFISLPIFNILFYKHFLQLPEYSPKLWRLSKYLMWVCILALPTSIYLVSYTALIASVLIMLWIGLAITCGNVCLIKGFAPARYFIFAFTCLLLPAVIILPGNLGLTPDFIEYAELATLIGGTADALLLSLALANKIKLLSEERQTYIKTLGIAWEKARQDGLTQLQNRHAFDEYLQTQPFGIEVKRDEHLILLDIDGITQVNHTLGHHEGDCLLKFAAKQLQLICEAHERVKLFRIGGDNFVILLSVEQTQSVLVQLEQVSNEFAKEGYRKTGISYGYALNTAVKDASDWLRAADRNMYKAKTDKRREKQAHLRQVMEDESNNLDFI</sequence>